<evidence type="ECO:0000256" key="11">
    <source>
        <dbReference type="ARBA" id="ARBA00022824"/>
    </source>
</evidence>
<evidence type="ECO:0000256" key="12">
    <source>
        <dbReference type="ARBA" id="ARBA00022842"/>
    </source>
</evidence>
<keyword evidence="8 20" id="KW-0808">Transferase</keyword>
<comment type="subcellular location">
    <subcellularLocation>
        <location evidence="2">Endoplasmic reticulum membrane</location>
        <topology evidence="2">Multi-pass membrane protein</topology>
    </subcellularLocation>
</comment>
<evidence type="ECO:0000256" key="19">
    <source>
        <dbReference type="SAM" id="Phobius"/>
    </source>
</evidence>
<keyword evidence="12" id="KW-0460">Magnesium</keyword>
<feature type="transmembrane region" description="Helical" evidence="19">
    <location>
        <begin position="190"/>
        <end position="214"/>
    </location>
</feature>
<feature type="transmembrane region" description="Helical" evidence="19">
    <location>
        <begin position="13"/>
        <end position="31"/>
    </location>
</feature>
<comment type="catalytic activity">
    <reaction evidence="18">
        <text>a di-trans,poly-cis-dolichyl phosphate + UDP-N-acetyl-alpha-D-glucosamine = an N-acetyl-alpha-D-glucosaminyl-diphospho-di-trans,poly-cis-dolichol + UMP</text>
        <dbReference type="Rhea" id="RHEA:13289"/>
        <dbReference type="Rhea" id="RHEA-COMP:19498"/>
        <dbReference type="Rhea" id="RHEA-COMP:19507"/>
        <dbReference type="ChEBI" id="CHEBI:57683"/>
        <dbReference type="ChEBI" id="CHEBI:57705"/>
        <dbReference type="ChEBI" id="CHEBI:57865"/>
        <dbReference type="ChEBI" id="CHEBI:58427"/>
        <dbReference type="EC" id="2.7.8.15"/>
    </reaction>
    <physiologicalReaction direction="left-to-right" evidence="18">
        <dbReference type="Rhea" id="RHEA:13290"/>
    </physiologicalReaction>
</comment>
<comment type="similarity">
    <text evidence="4">Belongs to the glycosyltransferase 4 family.</text>
</comment>
<evidence type="ECO:0000313" key="21">
    <source>
        <dbReference type="EMBL" id="JAG20983.1"/>
    </source>
</evidence>
<dbReference type="EMBL" id="GBHO01022622">
    <property type="protein sequence ID" value="JAG20982.1"/>
    <property type="molecule type" value="Transcribed_RNA"/>
</dbReference>
<dbReference type="GO" id="GO:0006488">
    <property type="term" value="P:dolichol-linked oligosaccharide biosynthetic process"/>
    <property type="evidence" value="ECO:0007669"/>
    <property type="project" value="InterPro"/>
</dbReference>
<evidence type="ECO:0000256" key="18">
    <source>
        <dbReference type="ARBA" id="ARBA00045078"/>
    </source>
</evidence>
<keyword evidence="14 19" id="KW-0472">Membrane</keyword>
<keyword evidence="9 19" id="KW-0812">Transmembrane</keyword>
<evidence type="ECO:0000256" key="2">
    <source>
        <dbReference type="ARBA" id="ARBA00004477"/>
    </source>
</evidence>
<keyword evidence="7" id="KW-0328">Glycosyltransferase</keyword>
<comment type="function">
    <text evidence="17">UDP-N-acetylglucosamine--dolichyl-phosphate N-acetylglucosaminephosphotransferase that operates in the biosynthetic pathway of dolichol-linked oligosaccharides, the glycan precursors employed in protein asparagine (N)-glycosylation. The assembly of dolichol-linked oligosaccharides begins on the cytosolic side of the endoplasmic reticulum membrane and finishes in its lumen. The sequential addition of sugars to dolichol pyrophosphate produces dolichol-linked oligosaccharides containing fourteen sugars, including two GlcNAcs, nine mannoses and three glucoses. Once assembled, the oligosaccharide is transferred from the lipid to nascent proteins by oligosaccharyltransferases. Catalyzes the initial step of dolichol-linked oligosaccharide biosynthesis, transfering GlcNAc-1-P from cytosolic UDP-GlcNAc onto the carrier lipid dolichyl phosphate (P-dolichol), yielding GlcNAc-P-P-dolichol embedded in the cytoplasmic leaflet of the endoplasmic reticulum membrane.</text>
</comment>
<sequence>MSDMTGDYYSLEVWLPIFINVILSVSFYLITSRIIPKLCPMFINARLFGFDLNKANSDKVPEALGVVAGCMYLIAMFLFIPIPFGNAVLQNSYFPYDELAKLVAALLSICCMLLLGFADDVLDLRWRHKLLLPTVASLPLLMVYYVTYNSTTIIVPKPLRFVFGFSVNLGILYYVFMSLLAVFCTNAINILAGVNGLEAGQSIVIAMSLALFNFCELSSEQWRTHQFSLFFLLPFIAVNLALLKYNWYPSRVFVGDTFCYFAGMTFAVVGILGIFSKTLLLFFIPQVANFLYSVPQLFHILPCPRHRMPRMNKTSGLLEPSTFECKEEELSPLGKIILNVAGKLNLVQLSRKNGVISSNNLTIINFVLVKVGPLHEAHLTSLLLTIQVLCSGLAFLIRYPMASIFYDVPR</sequence>
<evidence type="ECO:0000256" key="1">
    <source>
        <dbReference type="ARBA" id="ARBA00001946"/>
    </source>
</evidence>
<keyword evidence="13 19" id="KW-1133">Transmembrane helix</keyword>
<feature type="transmembrane region" description="Helical" evidence="19">
    <location>
        <begin position="130"/>
        <end position="147"/>
    </location>
</feature>
<dbReference type="UniPathway" id="UPA00378"/>
<feature type="transmembrane region" description="Helical" evidence="19">
    <location>
        <begin position="257"/>
        <end position="275"/>
    </location>
</feature>
<evidence type="ECO:0000256" key="10">
    <source>
        <dbReference type="ARBA" id="ARBA00022723"/>
    </source>
</evidence>
<dbReference type="GO" id="GO:0005789">
    <property type="term" value="C:endoplasmic reticulum membrane"/>
    <property type="evidence" value="ECO:0007669"/>
    <property type="project" value="UniProtKB-SubCell"/>
</dbReference>
<dbReference type="Pfam" id="PF00953">
    <property type="entry name" value="Glycos_transf_4"/>
    <property type="match status" value="1"/>
</dbReference>
<dbReference type="EMBL" id="GBHO01022621">
    <property type="protein sequence ID" value="JAG20983.1"/>
    <property type="molecule type" value="Transcribed_RNA"/>
</dbReference>
<dbReference type="GO" id="GO:0016757">
    <property type="term" value="F:glycosyltransferase activity"/>
    <property type="evidence" value="ECO:0007669"/>
    <property type="project" value="UniProtKB-KW"/>
</dbReference>
<organism evidence="20">
    <name type="scientific">Lygus hesperus</name>
    <name type="common">Western plant bug</name>
    <dbReference type="NCBI Taxonomy" id="30085"/>
    <lineage>
        <taxon>Eukaryota</taxon>
        <taxon>Metazoa</taxon>
        <taxon>Ecdysozoa</taxon>
        <taxon>Arthropoda</taxon>
        <taxon>Hexapoda</taxon>
        <taxon>Insecta</taxon>
        <taxon>Pterygota</taxon>
        <taxon>Neoptera</taxon>
        <taxon>Paraneoptera</taxon>
        <taxon>Hemiptera</taxon>
        <taxon>Heteroptera</taxon>
        <taxon>Panheteroptera</taxon>
        <taxon>Cimicomorpha</taxon>
        <taxon>Miridae</taxon>
        <taxon>Mirini</taxon>
        <taxon>Lygus</taxon>
    </lineage>
</organism>
<evidence type="ECO:0000256" key="13">
    <source>
        <dbReference type="ARBA" id="ARBA00022989"/>
    </source>
</evidence>
<feature type="transmembrane region" description="Helical" evidence="19">
    <location>
        <begin position="63"/>
        <end position="84"/>
    </location>
</feature>
<reference evidence="20" key="1">
    <citation type="journal article" date="2014" name="PLoS ONE">
        <title>Transcriptome-Based Identification of ABC Transporters in the Western Tarnished Plant Bug Lygus hesperus.</title>
        <authorList>
            <person name="Hull J.J."/>
            <person name="Chaney K."/>
            <person name="Geib S.M."/>
            <person name="Fabrick J.A."/>
            <person name="Brent C.S."/>
            <person name="Walsh D."/>
            <person name="Lavine L.C."/>
        </authorList>
    </citation>
    <scope>NUCLEOTIDE SEQUENCE</scope>
</reference>
<evidence type="ECO:0000256" key="8">
    <source>
        <dbReference type="ARBA" id="ARBA00022679"/>
    </source>
</evidence>
<dbReference type="GO" id="GO:0046872">
    <property type="term" value="F:metal ion binding"/>
    <property type="evidence" value="ECO:0007669"/>
    <property type="project" value="UniProtKB-KW"/>
</dbReference>
<dbReference type="InterPro" id="IPR033895">
    <property type="entry name" value="GPT"/>
</dbReference>
<feature type="transmembrane region" description="Helical" evidence="19">
    <location>
        <begin position="159"/>
        <end position="183"/>
    </location>
</feature>
<dbReference type="AlphaFoldDB" id="A0A0A9XJT6"/>
<evidence type="ECO:0000313" key="20">
    <source>
        <dbReference type="EMBL" id="JAG20982.1"/>
    </source>
</evidence>
<dbReference type="GO" id="GO:0003975">
    <property type="term" value="F:UDP-N-acetylglucosamine-dolichyl-phosphate N-acetylglucosaminephosphotransferase activity"/>
    <property type="evidence" value="ECO:0007669"/>
    <property type="project" value="UniProtKB-EC"/>
</dbReference>
<evidence type="ECO:0000256" key="7">
    <source>
        <dbReference type="ARBA" id="ARBA00022676"/>
    </source>
</evidence>
<keyword evidence="11" id="KW-0256">Endoplasmic reticulum</keyword>
<reference evidence="20" key="2">
    <citation type="submission" date="2014-07" db="EMBL/GenBank/DDBJ databases">
        <authorList>
            <person name="Hull J."/>
        </authorList>
    </citation>
    <scope>NUCLEOTIDE SEQUENCE</scope>
</reference>
<evidence type="ECO:0000256" key="5">
    <source>
        <dbReference type="ARBA" id="ARBA00013225"/>
    </source>
</evidence>
<feature type="transmembrane region" description="Helical" evidence="19">
    <location>
        <begin position="99"/>
        <end position="118"/>
    </location>
</feature>
<feature type="transmembrane region" description="Helical" evidence="19">
    <location>
        <begin position="226"/>
        <end position="245"/>
    </location>
</feature>
<protein>
    <recommendedName>
        <fullName evidence="6">UDP-N-acetylglucosamine--dolichyl-phosphate N-acetylglucosaminephosphotransferase</fullName>
        <ecNumber evidence="5">2.7.8.15</ecNumber>
    </recommendedName>
    <alternativeName>
        <fullName evidence="15">GlcNAc-1-P transferase</fullName>
    </alternativeName>
    <alternativeName>
        <fullName evidence="16">N-acetylglucosamine-1-phosphate transferase</fullName>
    </alternativeName>
</protein>
<comment type="cofactor">
    <cofactor evidence="1">
        <name>Mg(2+)</name>
        <dbReference type="ChEBI" id="CHEBI:18420"/>
    </cofactor>
</comment>
<dbReference type="CDD" id="cd06855">
    <property type="entry name" value="GT_GPT_euk"/>
    <property type="match status" value="1"/>
</dbReference>
<evidence type="ECO:0000256" key="9">
    <source>
        <dbReference type="ARBA" id="ARBA00022692"/>
    </source>
</evidence>
<evidence type="ECO:0000256" key="3">
    <source>
        <dbReference type="ARBA" id="ARBA00004922"/>
    </source>
</evidence>
<evidence type="ECO:0000256" key="16">
    <source>
        <dbReference type="ARBA" id="ARBA00033238"/>
    </source>
</evidence>
<accession>A0A0A9XJT6</accession>
<dbReference type="InterPro" id="IPR000715">
    <property type="entry name" value="Glycosyl_transferase_4"/>
</dbReference>
<evidence type="ECO:0000256" key="4">
    <source>
        <dbReference type="ARBA" id="ARBA00009317"/>
    </source>
</evidence>
<name>A0A0A9XJT6_LYGHE</name>
<dbReference type="PANTHER" id="PTHR10571">
    <property type="entry name" value="UDP-N-ACETYLGLUCOSAMINE--DOLICHYL-PHOSPHATE N-ACETYLGLUCOSAMINEPHOSPHOTRANSFERASE"/>
    <property type="match status" value="1"/>
</dbReference>
<feature type="transmembrane region" description="Helical" evidence="19">
    <location>
        <begin position="379"/>
        <end position="401"/>
    </location>
</feature>
<evidence type="ECO:0000256" key="6">
    <source>
        <dbReference type="ARBA" id="ARBA00017659"/>
    </source>
</evidence>
<evidence type="ECO:0000256" key="14">
    <source>
        <dbReference type="ARBA" id="ARBA00023136"/>
    </source>
</evidence>
<proteinExistence type="inferred from homology"/>
<evidence type="ECO:0000256" key="15">
    <source>
        <dbReference type="ARBA" id="ARBA00029567"/>
    </source>
</evidence>
<evidence type="ECO:0000256" key="17">
    <source>
        <dbReference type="ARBA" id="ARBA00044717"/>
    </source>
</evidence>
<comment type="pathway">
    <text evidence="3">Protein modification; protein glycosylation.</text>
</comment>
<keyword evidence="10" id="KW-0479">Metal-binding</keyword>
<dbReference type="PANTHER" id="PTHR10571:SF0">
    <property type="entry name" value="UDP-N-ACETYLGLUCOSAMINE--DOLICHYL-PHOSPHATE N-ACETYLGLUCOSAMINEPHOSPHOTRANSFERASE"/>
    <property type="match status" value="1"/>
</dbReference>
<dbReference type="EC" id="2.7.8.15" evidence="5"/>
<feature type="transmembrane region" description="Helical" evidence="19">
    <location>
        <begin position="281"/>
        <end position="301"/>
    </location>
</feature>
<gene>
    <name evidence="20" type="primary">DPAGT1_1</name>
    <name evidence="21" type="synonym">DPAGT1_0</name>
    <name evidence="20" type="ORF">CM83_36101</name>
    <name evidence="21" type="ORF">CM83_36104</name>
</gene>